<evidence type="ECO:0000313" key="1">
    <source>
        <dbReference type="EMBL" id="KAI5648246.1"/>
    </source>
</evidence>
<keyword evidence="2" id="KW-1185">Reference proteome</keyword>
<reference evidence="2" key="1">
    <citation type="journal article" date="2023" name="Nat. Plants">
        <title>Single-cell RNA sequencing provides a high-resolution roadmap for understanding the multicellular compartmentation of specialized metabolism.</title>
        <authorList>
            <person name="Sun S."/>
            <person name="Shen X."/>
            <person name="Li Y."/>
            <person name="Li Y."/>
            <person name="Wang S."/>
            <person name="Li R."/>
            <person name="Zhang H."/>
            <person name="Shen G."/>
            <person name="Guo B."/>
            <person name="Wei J."/>
            <person name="Xu J."/>
            <person name="St-Pierre B."/>
            <person name="Chen S."/>
            <person name="Sun C."/>
        </authorList>
    </citation>
    <scope>NUCLEOTIDE SEQUENCE [LARGE SCALE GENOMIC DNA]</scope>
</reference>
<proteinExistence type="predicted"/>
<name>A0ACB9ZKK9_CATRO</name>
<accession>A0ACB9ZKK9</accession>
<protein>
    <submittedName>
        <fullName evidence="1">Uncharacterized protein</fullName>
    </submittedName>
</protein>
<evidence type="ECO:0000313" key="2">
    <source>
        <dbReference type="Proteomes" id="UP001060085"/>
    </source>
</evidence>
<organism evidence="1 2">
    <name type="scientific">Catharanthus roseus</name>
    <name type="common">Madagascar periwinkle</name>
    <name type="synonym">Vinca rosea</name>
    <dbReference type="NCBI Taxonomy" id="4058"/>
    <lineage>
        <taxon>Eukaryota</taxon>
        <taxon>Viridiplantae</taxon>
        <taxon>Streptophyta</taxon>
        <taxon>Embryophyta</taxon>
        <taxon>Tracheophyta</taxon>
        <taxon>Spermatophyta</taxon>
        <taxon>Magnoliopsida</taxon>
        <taxon>eudicotyledons</taxon>
        <taxon>Gunneridae</taxon>
        <taxon>Pentapetalae</taxon>
        <taxon>asterids</taxon>
        <taxon>lamiids</taxon>
        <taxon>Gentianales</taxon>
        <taxon>Apocynaceae</taxon>
        <taxon>Rauvolfioideae</taxon>
        <taxon>Vinceae</taxon>
        <taxon>Catharanthinae</taxon>
        <taxon>Catharanthus</taxon>
    </lineage>
</organism>
<gene>
    <name evidence="1" type="ORF">M9H77_34251</name>
</gene>
<sequence>MRREYNYNDDEFATAVAASAFAIHSRQENLRDLKIETGKLPLSKATTRRDDHKYSRPAAEAPSIRRPNGQNTKDSSLNDERQQANPKMRHRNAERKTDSWEKAEMEKIKTRYEKLNADIIAWENKKKEKVKLELEKKKIELAHRKDRIFQHYRVKLGEIDHIARGAKQQVEEKRRFEESALKEKVKKFRSAGKNPVCCYCF</sequence>
<comment type="caution">
    <text evidence="1">The sequence shown here is derived from an EMBL/GenBank/DDBJ whole genome shotgun (WGS) entry which is preliminary data.</text>
</comment>
<dbReference type="EMBL" id="CM044708">
    <property type="protein sequence ID" value="KAI5648246.1"/>
    <property type="molecule type" value="Genomic_DNA"/>
</dbReference>
<dbReference type="Proteomes" id="UP001060085">
    <property type="component" value="Linkage Group LG08"/>
</dbReference>